<comment type="caution">
    <text evidence="2">The sequence shown here is derived from an EMBL/GenBank/DDBJ whole genome shotgun (WGS) entry which is preliminary data.</text>
</comment>
<proteinExistence type="predicted"/>
<reference evidence="2 3" key="1">
    <citation type="submission" date="2023-05" db="EMBL/GenBank/DDBJ databases">
        <title>B98-5 Cell Line De Novo Hybrid Assembly: An Optical Mapping Approach.</title>
        <authorList>
            <person name="Kananen K."/>
            <person name="Auerbach J.A."/>
            <person name="Kautto E."/>
            <person name="Blachly J.S."/>
        </authorList>
    </citation>
    <scope>NUCLEOTIDE SEQUENCE [LARGE SCALE GENOMIC DNA]</scope>
    <source>
        <strain evidence="2">B95-8</strain>
        <tissue evidence="2">Cell line</tissue>
    </source>
</reference>
<gene>
    <name evidence="2" type="ORF">P7K49_033611</name>
</gene>
<feature type="region of interest" description="Disordered" evidence="1">
    <location>
        <begin position="26"/>
        <end position="56"/>
    </location>
</feature>
<feature type="compositionally biased region" description="Polar residues" evidence="1">
    <location>
        <begin position="41"/>
        <end position="56"/>
    </location>
</feature>
<feature type="compositionally biased region" description="Basic and acidic residues" evidence="1">
    <location>
        <begin position="26"/>
        <end position="35"/>
    </location>
</feature>
<accession>A0ABQ9TSE3</accession>
<sequence>MTILGSLWLCMREGWGPVVINTREEANGKASHDCAQRASDSRQTSGASSQDAGEPG</sequence>
<keyword evidence="3" id="KW-1185">Reference proteome</keyword>
<organism evidence="2 3">
    <name type="scientific">Saguinus oedipus</name>
    <name type="common">Cotton-top tamarin</name>
    <name type="synonym">Oedipomidas oedipus</name>
    <dbReference type="NCBI Taxonomy" id="9490"/>
    <lineage>
        <taxon>Eukaryota</taxon>
        <taxon>Metazoa</taxon>
        <taxon>Chordata</taxon>
        <taxon>Craniata</taxon>
        <taxon>Vertebrata</taxon>
        <taxon>Euteleostomi</taxon>
        <taxon>Mammalia</taxon>
        <taxon>Eutheria</taxon>
        <taxon>Euarchontoglires</taxon>
        <taxon>Primates</taxon>
        <taxon>Haplorrhini</taxon>
        <taxon>Platyrrhini</taxon>
        <taxon>Cebidae</taxon>
        <taxon>Callitrichinae</taxon>
        <taxon>Saguinus</taxon>
    </lineage>
</organism>
<evidence type="ECO:0000256" key="1">
    <source>
        <dbReference type="SAM" id="MobiDB-lite"/>
    </source>
</evidence>
<evidence type="ECO:0000313" key="2">
    <source>
        <dbReference type="EMBL" id="KAK2087704.1"/>
    </source>
</evidence>
<name>A0ABQ9TSE3_SAGOE</name>
<feature type="non-terminal residue" evidence="2">
    <location>
        <position position="56"/>
    </location>
</feature>
<protein>
    <submittedName>
        <fullName evidence="2">Uncharacterized protein</fullName>
    </submittedName>
</protein>
<dbReference type="Proteomes" id="UP001266305">
    <property type="component" value="Unassembled WGS sequence"/>
</dbReference>
<dbReference type="EMBL" id="JASSZA010000019">
    <property type="protein sequence ID" value="KAK2087704.1"/>
    <property type="molecule type" value="Genomic_DNA"/>
</dbReference>
<evidence type="ECO:0000313" key="3">
    <source>
        <dbReference type="Proteomes" id="UP001266305"/>
    </source>
</evidence>